<feature type="domain" description="Ribosome maturation factor RimP N-terminal" evidence="5">
    <location>
        <begin position="43"/>
        <end position="98"/>
    </location>
</feature>
<evidence type="ECO:0000313" key="6">
    <source>
        <dbReference type="EMBL" id="PRP90577.1"/>
    </source>
</evidence>
<dbReference type="GO" id="GO:0006412">
    <property type="term" value="P:translation"/>
    <property type="evidence" value="ECO:0007669"/>
    <property type="project" value="TreeGrafter"/>
</dbReference>
<dbReference type="Gene3D" id="3.30.300.70">
    <property type="entry name" value="RimP-like superfamily, N-terminal"/>
    <property type="match status" value="1"/>
</dbReference>
<dbReference type="PANTHER" id="PTHR33867">
    <property type="entry name" value="RIBOSOME MATURATION FACTOR RIMP"/>
    <property type="match status" value="1"/>
</dbReference>
<comment type="subcellular location">
    <subcellularLocation>
        <location evidence="3">Cytoplasm</location>
    </subcellularLocation>
</comment>
<dbReference type="Pfam" id="PF02576">
    <property type="entry name" value="RimP_N"/>
    <property type="match status" value="1"/>
</dbReference>
<dbReference type="PANTHER" id="PTHR33867:SF1">
    <property type="entry name" value="RIBOSOME MATURATION FACTOR RIMP"/>
    <property type="match status" value="1"/>
</dbReference>
<dbReference type="OrthoDB" id="9805006at2"/>
<dbReference type="SUPFAM" id="SSF75420">
    <property type="entry name" value="YhbC-like, N-terminal domain"/>
    <property type="match status" value="1"/>
</dbReference>
<evidence type="ECO:0000256" key="2">
    <source>
        <dbReference type="ARBA" id="ARBA00022517"/>
    </source>
</evidence>
<proteinExistence type="inferred from homology"/>
<evidence type="ECO:0000313" key="7">
    <source>
        <dbReference type="Proteomes" id="UP000237968"/>
    </source>
</evidence>
<dbReference type="AlphaFoldDB" id="A0A2S9XCJ7"/>
<dbReference type="InterPro" id="IPR035956">
    <property type="entry name" value="RimP_N_sf"/>
</dbReference>
<organism evidence="6 7">
    <name type="scientific">Enhygromyxa salina</name>
    <dbReference type="NCBI Taxonomy" id="215803"/>
    <lineage>
        <taxon>Bacteria</taxon>
        <taxon>Pseudomonadati</taxon>
        <taxon>Myxococcota</taxon>
        <taxon>Polyangia</taxon>
        <taxon>Nannocystales</taxon>
        <taxon>Nannocystaceae</taxon>
        <taxon>Enhygromyxa</taxon>
    </lineage>
</organism>
<evidence type="ECO:0000256" key="1">
    <source>
        <dbReference type="ARBA" id="ARBA00022490"/>
    </source>
</evidence>
<dbReference type="RefSeq" id="WP_106395548.1">
    <property type="nucleotide sequence ID" value="NZ_PVNK01000278.1"/>
</dbReference>
<reference evidence="6 7" key="1">
    <citation type="submission" date="2018-03" db="EMBL/GenBank/DDBJ databases">
        <title>Draft Genome Sequences of the Obligatory Marine Myxobacteria Enhygromyxa salina SWB005.</title>
        <authorList>
            <person name="Poehlein A."/>
            <person name="Moghaddam J.A."/>
            <person name="Harms H."/>
            <person name="Alanjari M."/>
            <person name="Koenig G.M."/>
            <person name="Daniel R."/>
            <person name="Schaeberle T.F."/>
        </authorList>
    </citation>
    <scope>NUCLEOTIDE SEQUENCE [LARGE SCALE GENOMIC DNA]</scope>
    <source>
        <strain evidence="6 7">SWB005</strain>
    </source>
</reference>
<dbReference type="Proteomes" id="UP000237968">
    <property type="component" value="Unassembled WGS sequence"/>
</dbReference>
<keyword evidence="1 3" id="KW-0963">Cytoplasm</keyword>
<keyword evidence="7" id="KW-1185">Reference proteome</keyword>
<evidence type="ECO:0000256" key="3">
    <source>
        <dbReference type="HAMAP-Rule" id="MF_01077"/>
    </source>
</evidence>
<dbReference type="SUPFAM" id="SSF74942">
    <property type="entry name" value="YhbC-like, C-terminal domain"/>
    <property type="match status" value="1"/>
</dbReference>
<dbReference type="GO" id="GO:0005829">
    <property type="term" value="C:cytosol"/>
    <property type="evidence" value="ECO:0007669"/>
    <property type="project" value="TreeGrafter"/>
</dbReference>
<dbReference type="CDD" id="cd01734">
    <property type="entry name" value="YlxS_C"/>
    <property type="match status" value="1"/>
</dbReference>
<dbReference type="GO" id="GO:0000028">
    <property type="term" value="P:ribosomal small subunit assembly"/>
    <property type="evidence" value="ECO:0007669"/>
    <property type="project" value="TreeGrafter"/>
</dbReference>
<accession>A0A2S9XCJ7</accession>
<comment type="caution">
    <text evidence="6">The sequence shown here is derived from an EMBL/GenBank/DDBJ whole genome shotgun (WGS) entry which is preliminary data.</text>
</comment>
<evidence type="ECO:0000256" key="4">
    <source>
        <dbReference type="SAM" id="MobiDB-lite"/>
    </source>
</evidence>
<dbReference type="InterPro" id="IPR028989">
    <property type="entry name" value="RimP_N"/>
</dbReference>
<comment type="similarity">
    <text evidence="3">Belongs to the RimP family.</text>
</comment>
<comment type="function">
    <text evidence="3">Required for maturation of 30S ribosomal subunits.</text>
</comment>
<protein>
    <recommendedName>
        <fullName evidence="3">Ribosome maturation factor RimP</fullName>
    </recommendedName>
</protein>
<gene>
    <name evidence="3 6" type="primary">rimP</name>
    <name evidence="6" type="ORF">ENSA5_63800</name>
</gene>
<dbReference type="HAMAP" id="MF_01077">
    <property type="entry name" value="RimP"/>
    <property type="match status" value="1"/>
</dbReference>
<dbReference type="EMBL" id="PVNK01000278">
    <property type="protein sequence ID" value="PRP90577.1"/>
    <property type="molecule type" value="Genomic_DNA"/>
</dbReference>
<keyword evidence="2 3" id="KW-0690">Ribosome biogenesis</keyword>
<evidence type="ECO:0000259" key="5">
    <source>
        <dbReference type="Pfam" id="PF02576"/>
    </source>
</evidence>
<feature type="region of interest" description="Disordered" evidence="4">
    <location>
        <begin position="1"/>
        <end position="28"/>
    </location>
</feature>
<dbReference type="InterPro" id="IPR003728">
    <property type="entry name" value="Ribosome_maturation_RimP"/>
</dbReference>
<dbReference type="InterPro" id="IPR028998">
    <property type="entry name" value="RimP_C"/>
</dbReference>
<name>A0A2S9XCJ7_9BACT</name>
<sequence>MNPTQNSPAYTAATASKGGGSGGVGERAAGRHASAEAVLTRAVEPVVEDMGFELLRLEWLASGKRRVMRIYLDHADGVSIAECSRMSRIIGNTLDASEAAAGQGADTAQAPDPALVALLTHPYTLEVSSPGVDRPLARRRHFAAQVGARVKIETWAPLPPEFGGSEAGSGERKFHGRVVAVEEDPAAPDDQRSGVVVVHDHERDRTLRIPLPRIRRANLVWEG</sequence>
<dbReference type="InterPro" id="IPR036847">
    <property type="entry name" value="RimP_C_sf"/>
</dbReference>